<keyword evidence="1" id="KW-0175">Coiled coil</keyword>
<name>A0ABQ4K5S0_9BACI</name>
<keyword evidence="3" id="KW-1185">Reference proteome</keyword>
<gene>
    <name evidence="2" type="ORF">J1TS3_22170</name>
</gene>
<accession>A0ABQ4K5S0</accession>
<proteinExistence type="predicted"/>
<dbReference type="Proteomes" id="UP000680279">
    <property type="component" value="Unassembled WGS sequence"/>
</dbReference>
<reference evidence="2 3" key="1">
    <citation type="submission" date="2021-03" db="EMBL/GenBank/DDBJ databases">
        <title>Antimicrobial resistance genes in bacteria isolated from Japanese honey, and their potential for conferring macrolide and lincosamide resistance in the American foulbrood pathogen Paenibacillus larvae.</title>
        <authorList>
            <person name="Okamoto M."/>
            <person name="Kumagai M."/>
            <person name="Kanamori H."/>
            <person name="Takamatsu D."/>
        </authorList>
    </citation>
    <scope>NUCLEOTIDE SEQUENCE [LARGE SCALE GENOMIC DNA]</scope>
    <source>
        <strain evidence="2 3">J1TS3</strain>
    </source>
</reference>
<dbReference type="EMBL" id="BOQT01000007">
    <property type="protein sequence ID" value="GIN21083.1"/>
    <property type="molecule type" value="Genomic_DNA"/>
</dbReference>
<evidence type="ECO:0000256" key="1">
    <source>
        <dbReference type="SAM" id="Coils"/>
    </source>
</evidence>
<comment type="caution">
    <text evidence="2">The sequence shown here is derived from an EMBL/GenBank/DDBJ whole genome shotgun (WGS) entry which is preliminary data.</text>
</comment>
<feature type="coiled-coil region" evidence="1">
    <location>
        <begin position="3"/>
        <end position="56"/>
    </location>
</feature>
<protein>
    <submittedName>
        <fullName evidence="2">Uncharacterized protein</fullName>
    </submittedName>
</protein>
<organism evidence="2 3">
    <name type="scientific">Siminovitchia fordii</name>
    <dbReference type="NCBI Taxonomy" id="254759"/>
    <lineage>
        <taxon>Bacteria</taxon>
        <taxon>Bacillati</taxon>
        <taxon>Bacillota</taxon>
        <taxon>Bacilli</taxon>
        <taxon>Bacillales</taxon>
        <taxon>Bacillaceae</taxon>
        <taxon>Siminovitchia</taxon>
    </lineage>
</organism>
<evidence type="ECO:0000313" key="2">
    <source>
        <dbReference type="EMBL" id="GIN21083.1"/>
    </source>
</evidence>
<dbReference type="RefSeq" id="WP_018707191.1">
    <property type="nucleotide sequence ID" value="NZ_BOQT01000007.1"/>
</dbReference>
<sequence length="68" mass="8025">MNKKDCLGRLAEIKAQLDLLERQIAERVKDEESSEAAKMTRESKDMDRKLAQLELKDARERIRHYHVS</sequence>
<evidence type="ECO:0000313" key="3">
    <source>
        <dbReference type="Proteomes" id="UP000680279"/>
    </source>
</evidence>